<protein>
    <submittedName>
        <fullName evidence="2">Uncharacterized protein</fullName>
    </submittedName>
</protein>
<evidence type="ECO:0000313" key="2">
    <source>
        <dbReference type="EMBL" id="PHZ11633.1"/>
    </source>
</evidence>
<accession>A0A2G4SS89</accession>
<feature type="transmembrane region" description="Helical" evidence="1">
    <location>
        <begin position="34"/>
        <end position="55"/>
    </location>
</feature>
<keyword evidence="1" id="KW-0472">Membrane</keyword>
<evidence type="ECO:0000313" key="3">
    <source>
        <dbReference type="Proteomes" id="UP000242254"/>
    </source>
</evidence>
<dbReference type="Proteomes" id="UP000242254">
    <property type="component" value="Unassembled WGS sequence"/>
</dbReference>
<organism evidence="2 3">
    <name type="scientific">Rhizopus microsporus ATCC 52813</name>
    <dbReference type="NCBI Taxonomy" id="1340429"/>
    <lineage>
        <taxon>Eukaryota</taxon>
        <taxon>Fungi</taxon>
        <taxon>Fungi incertae sedis</taxon>
        <taxon>Mucoromycota</taxon>
        <taxon>Mucoromycotina</taxon>
        <taxon>Mucoromycetes</taxon>
        <taxon>Mucorales</taxon>
        <taxon>Mucorineae</taxon>
        <taxon>Rhizopodaceae</taxon>
        <taxon>Rhizopus</taxon>
    </lineage>
</organism>
<dbReference type="EMBL" id="KZ303851">
    <property type="protein sequence ID" value="PHZ11633.1"/>
    <property type="molecule type" value="Genomic_DNA"/>
</dbReference>
<name>A0A2G4SS89_RHIZD</name>
<evidence type="ECO:0000256" key="1">
    <source>
        <dbReference type="SAM" id="Phobius"/>
    </source>
</evidence>
<keyword evidence="1" id="KW-1133">Transmembrane helix</keyword>
<proteinExistence type="predicted"/>
<gene>
    <name evidence="2" type="ORF">RHIMIDRAFT_244120</name>
</gene>
<reference evidence="2 3" key="1">
    <citation type="journal article" date="2016" name="Proc. Natl. Acad. Sci. U.S.A.">
        <title>Lipid metabolic changes in an early divergent fungus govern the establishment of a mutualistic symbiosis with endobacteria.</title>
        <authorList>
            <person name="Lastovetsky O.A."/>
            <person name="Gaspar M.L."/>
            <person name="Mondo S.J."/>
            <person name="LaButti K.M."/>
            <person name="Sandor L."/>
            <person name="Grigoriev I.V."/>
            <person name="Henry S.A."/>
            <person name="Pawlowska T.E."/>
        </authorList>
    </citation>
    <scope>NUCLEOTIDE SEQUENCE [LARGE SCALE GENOMIC DNA]</scope>
    <source>
        <strain evidence="2 3">ATCC 52813</strain>
    </source>
</reference>
<keyword evidence="3" id="KW-1185">Reference proteome</keyword>
<dbReference type="STRING" id="1340429.A0A2G4SS89"/>
<dbReference type="RefSeq" id="XP_023465341.1">
    <property type="nucleotide sequence ID" value="XM_023610025.1"/>
</dbReference>
<keyword evidence="1" id="KW-0812">Transmembrane</keyword>
<dbReference type="GeneID" id="35441015"/>
<feature type="transmembrane region" description="Helical" evidence="1">
    <location>
        <begin position="7"/>
        <end position="28"/>
    </location>
</feature>
<dbReference type="AlphaFoldDB" id="A0A2G4SS89"/>
<sequence>MTDNYSKISFITLITISNIIFRLTYHLVTSDGQIMMPDFVLFIKLSSAISYEVFFMEVKRKGNHSNNTLENDMIKLSKEMHIALNKLVVKKVKKPEVVGLLAEDHKAVAYKMDIKYNGQYRMIEISRFHFARDISDDILLLPTIIEKLNQMKKIIERTISNLYNSKNEEVVDLAAYTRKPCKNPVLISQDAIKV</sequence>